<organism evidence="1 2">
    <name type="scientific">Purpureocillium lavendulum</name>
    <dbReference type="NCBI Taxonomy" id="1247861"/>
    <lineage>
        <taxon>Eukaryota</taxon>
        <taxon>Fungi</taxon>
        <taxon>Dikarya</taxon>
        <taxon>Ascomycota</taxon>
        <taxon>Pezizomycotina</taxon>
        <taxon>Sordariomycetes</taxon>
        <taxon>Hypocreomycetidae</taxon>
        <taxon>Hypocreales</taxon>
        <taxon>Ophiocordycipitaceae</taxon>
        <taxon>Purpureocillium</taxon>
    </lineage>
</organism>
<dbReference type="Proteomes" id="UP001163105">
    <property type="component" value="Unassembled WGS sequence"/>
</dbReference>
<comment type="caution">
    <text evidence="1">The sequence shown here is derived from an EMBL/GenBank/DDBJ whole genome shotgun (WGS) entry which is preliminary data.</text>
</comment>
<protein>
    <submittedName>
        <fullName evidence="1">Uncharacterized protein</fullName>
    </submittedName>
</protein>
<gene>
    <name evidence="1" type="ORF">O9K51_09394</name>
</gene>
<accession>A0AB34FHJ3</accession>
<dbReference type="AlphaFoldDB" id="A0AB34FHJ3"/>
<keyword evidence="2" id="KW-1185">Reference proteome</keyword>
<dbReference type="EMBL" id="JAQHRD010000009">
    <property type="protein sequence ID" value="KAJ6437972.1"/>
    <property type="molecule type" value="Genomic_DNA"/>
</dbReference>
<reference evidence="1" key="1">
    <citation type="submission" date="2023-01" db="EMBL/GenBank/DDBJ databases">
        <title>The growth and conidiation of Purpureocillium lavendulum are regulated by nitrogen source and histone H3K14 acetylation.</title>
        <authorList>
            <person name="Tang P."/>
            <person name="Han J."/>
            <person name="Zhang C."/>
            <person name="Tang P."/>
            <person name="Qi F."/>
            <person name="Zhang K."/>
            <person name="Liang L."/>
        </authorList>
    </citation>
    <scope>NUCLEOTIDE SEQUENCE</scope>
    <source>
        <strain evidence="1">YMF1.00683</strain>
    </source>
</reference>
<evidence type="ECO:0000313" key="2">
    <source>
        <dbReference type="Proteomes" id="UP001163105"/>
    </source>
</evidence>
<proteinExistence type="predicted"/>
<sequence>MAVHLITKISVRCGHIDSVGYEKCNHSRKCSEENRFESHVELKLEECRKCEGDKMLRIHFNHVSDIQSLERYWTTRHLLKIKNTHGPFEISMKGVTDLAEGLPWREIWQNNIVRLISEAKNGATTVYMNGLVVPIHELDDRVEDFVEEVIRKALNDAV</sequence>
<name>A0AB34FHJ3_9HYPO</name>
<evidence type="ECO:0000313" key="1">
    <source>
        <dbReference type="EMBL" id="KAJ6437972.1"/>
    </source>
</evidence>